<evidence type="ECO:0000313" key="1">
    <source>
        <dbReference type="EMBL" id="VDP64822.1"/>
    </source>
</evidence>
<protein>
    <submittedName>
        <fullName evidence="3">Endo/exonuclease/phosphatase domain-containing protein</fullName>
    </submittedName>
</protein>
<dbReference type="AlphaFoldDB" id="A0A183KSN1"/>
<organism evidence="3">
    <name type="scientific">Schistosoma curassoni</name>
    <dbReference type="NCBI Taxonomy" id="6186"/>
    <lineage>
        <taxon>Eukaryota</taxon>
        <taxon>Metazoa</taxon>
        <taxon>Spiralia</taxon>
        <taxon>Lophotrochozoa</taxon>
        <taxon>Platyhelminthes</taxon>
        <taxon>Trematoda</taxon>
        <taxon>Digenea</taxon>
        <taxon>Strigeidida</taxon>
        <taxon>Schistosomatoidea</taxon>
        <taxon>Schistosomatidae</taxon>
        <taxon>Schistosoma</taxon>
    </lineage>
</organism>
<reference evidence="1 2" key="2">
    <citation type="submission" date="2018-11" db="EMBL/GenBank/DDBJ databases">
        <authorList>
            <consortium name="Pathogen Informatics"/>
        </authorList>
    </citation>
    <scope>NUCLEOTIDE SEQUENCE [LARGE SCALE GENOMIC DNA]</scope>
    <source>
        <strain evidence="1">Dakar</strain>
        <strain evidence="2">Dakar, Senegal</strain>
    </source>
</reference>
<accession>A0A183KSN1</accession>
<dbReference type="EMBL" id="UZAK01040580">
    <property type="protein sequence ID" value="VDP64822.1"/>
    <property type="molecule type" value="Genomic_DNA"/>
</dbReference>
<proteinExistence type="predicted"/>
<gene>
    <name evidence="1" type="ORF">SCUD_LOCUS18068</name>
</gene>
<dbReference type="WBParaSite" id="SCUD_0001807101-mRNA-1">
    <property type="protein sequence ID" value="SCUD_0001807101-mRNA-1"/>
    <property type="gene ID" value="SCUD_0001807101"/>
</dbReference>
<sequence length="326" mass="36857">MRCVGSAEATFYRENDLRPSTGIVLKNVGKSMVRLLDINDSSTHSRHVDQIQIQEPCESVPISEYKFTDVCYLTNRRDLDLLRLEWFEKINILNSSLNGVCSHNPSSESHQITHDISESNASDVSCSPYIYESNASYETCSRNIYESNTSDVTRPHNDSQSNASNKVCSCKISEPHVLCPSVISTPRFSISFQMSTESHLNHLRQKHVTKLVTSTRITTPSSFPYLCTWLNGGRNFFIKGDDDVNRETRSPDKLRNFMLPVNWDASCNKLLFENKLSLKLSLLILIGDLNAKVGIDNNGYEDSMGRHALGVRNKDGERFANLFAFK</sequence>
<keyword evidence="2" id="KW-1185">Reference proteome</keyword>
<evidence type="ECO:0000313" key="3">
    <source>
        <dbReference type="WBParaSite" id="SCUD_0001807101-mRNA-1"/>
    </source>
</evidence>
<evidence type="ECO:0000313" key="2">
    <source>
        <dbReference type="Proteomes" id="UP000279833"/>
    </source>
</evidence>
<reference evidence="3" key="1">
    <citation type="submission" date="2016-06" db="UniProtKB">
        <authorList>
            <consortium name="WormBaseParasite"/>
        </authorList>
    </citation>
    <scope>IDENTIFICATION</scope>
</reference>
<dbReference type="Proteomes" id="UP000279833">
    <property type="component" value="Unassembled WGS sequence"/>
</dbReference>
<name>A0A183KSN1_9TREM</name>